<feature type="region of interest" description="Disordered" evidence="3">
    <location>
        <begin position="174"/>
        <end position="193"/>
    </location>
</feature>
<dbReference type="AlphaFoldDB" id="A0ABD5ZSC6"/>
<dbReference type="InterPro" id="IPR050712">
    <property type="entry name" value="NAD(P)H-dep_reductase"/>
</dbReference>
<sequence>MDTIHVAALVGSLREASYTRLACRRALAVADEYDRVETDLIDLRTLDLPTYNGDRDDPPGVTELLERVAAADAVLLGTPNYHGSYSGVLKNALDYCGFDEFEDTTVGLLVVAGGAYSSAPLDHLRIVARSVNAWVIPHQVAIQGASSRFEDGVLVDEKHAERVDTLGRRLVEYANIEPDPPTQESESNVGADD</sequence>
<evidence type="ECO:0000313" key="5">
    <source>
        <dbReference type="EMBL" id="MFC7236410.1"/>
    </source>
</evidence>
<reference evidence="5 6" key="1">
    <citation type="journal article" date="2019" name="Int. J. Syst. Evol. Microbiol.">
        <title>The Global Catalogue of Microorganisms (GCM) 10K type strain sequencing project: providing services to taxonomists for standard genome sequencing and annotation.</title>
        <authorList>
            <consortium name="The Broad Institute Genomics Platform"/>
            <consortium name="The Broad Institute Genome Sequencing Center for Infectious Disease"/>
            <person name="Wu L."/>
            <person name="Ma J."/>
        </authorList>
    </citation>
    <scope>NUCLEOTIDE SEQUENCE [LARGE SCALE GENOMIC DNA]</scope>
    <source>
        <strain evidence="5 6">DT85</strain>
    </source>
</reference>
<name>A0ABD5ZSC6_9EURY</name>
<evidence type="ECO:0000313" key="6">
    <source>
        <dbReference type="Proteomes" id="UP001596398"/>
    </source>
</evidence>
<feature type="compositionally biased region" description="Polar residues" evidence="3">
    <location>
        <begin position="182"/>
        <end position="193"/>
    </location>
</feature>
<proteinExistence type="inferred from homology"/>
<evidence type="ECO:0000259" key="4">
    <source>
        <dbReference type="Pfam" id="PF03358"/>
    </source>
</evidence>
<dbReference type="Gene3D" id="3.40.50.360">
    <property type="match status" value="1"/>
</dbReference>
<dbReference type="GO" id="GO:0016491">
    <property type="term" value="F:oxidoreductase activity"/>
    <property type="evidence" value="ECO:0007669"/>
    <property type="project" value="UniProtKB-KW"/>
</dbReference>
<feature type="domain" description="NADPH-dependent FMN reductase-like" evidence="4">
    <location>
        <begin position="5"/>
        <end position="145"/>
    </location>
</feature>
<evidence type="ECO:0000256" key="2">
    <source>
        <dbReference type="ARBA" id="ARBA00038292"/>
    </source>
</evidence>
<keyword evidence="5" id="KW-0560">Oxidoreductase</keyword>
<comment type="caution">
    <text evidence="5">The sequence shown here is derived from an EMBL/GenBank/DDBJ whole genome shotgun (WGS) entry which is preliminary data.</text>
</comment>
<dbReference type="PANTHER" id="PTHR30543">
    <property type="entry name" value="CHROMATE REDUCTASE"/>
    <property type="match status" value="1"/>
</dbReference>
<dbReference type="EC" id="1.-.-.-" evidence="5"/>
<organism evidence="5 6">
    <name type="scientific">Halosegnis marinus</name>
    <dbReference type="NCBI Taxonomy" id="3034023"/>
    <lineage>
        <taxon>Archaea</taxon>
        <taxon>Methanobacteriati</taxon>
        <taxon>Methanobacteriota</taxon>
        <taxon>Stenosarchaea group</taxon>
        <taxon>Halobacteria</taxon>
        <taxon>Halobacteriales</taxon>
        <taxon>Natronomonadaceae</taxon>
        <taxon>Halosegnis</taxon>
    </lineage>
</organism>
<gene>
    <name evidence="5" type="ORF">ACFQJ4_13920</name>
</gene>
<evidence type="ECO:0000256" key="1">
    <source>
        <dbReference type="ARBA" id="ARBA00001966"/>
    </source>
</evidence>
<dbReference type="Pfam" id="PF03358">
    <property type="entry name" value="FMN_red"/>
    <property type="match status" value="1"/>
</dbReference>
<comment type="similarity">
    <text evidence="2">Belongs to the SsuE family. Isf subfamily.</text>
</comment>
<dbReference type="InterPro" id="IPR029039">
    <property type="entry name" value="Flavoprotein-like_sf"/>
</dbReference>
<dbReference type="SUPFAM" id="SSF52218">
    <property type="entry name" value="Flavoproteins"/>
    <property type="match status" value="1"/>
</dbReference>
<evidence type="ECO:0000256" key="3">
    <source>
        <dbReference type="SAM" id="MobiDB-lite"/>
    </source>
</evidence>
<dbReference type="Proteomes" id="UP001596398">
    <property type="component" value="Unassembled WGS sequence"/>
</dbReference>
<accession>A0ABD5ZSC6</accession>
<dbReference type="EMBL" id="JBHTAP010000001">
    <property type="protein sequence ID" value="MFC7236410.1"/>
    <property type="molecule type" value="Genomic_DNA"/>
</dbReference>
<dbReference type="RefSeq" id="WP_276234567.1">
    <property type="nucleotide sequence ID" value="NZ_CP119802.1"/>
</dbReference>
<dbReference type="InterPro" id="IPR005025">
    <property type="entry name" value="FMN_Rdtase-like_dom"/>
</dbReference>
<dbReference type="GeneID" id="79268129"/>
<protein>
    <submittedName>
        <fullName evidence="5">NADPH-dependent FMN reductase</fullName>
        <ecNumber evidence="5">1.-.-.-</ecNumber>
    </submittedName>
</protein>
<dbReference type="PANTHER" id="PTHR30543:SF21">
    <property type="entry name" value="NAD(P)H-DEPENDENT FMN REDUCTASE LOT6"/>
    <property type="match status" value="1"/>
</dbReference>
<comment type="cofactor">
    <cofactor evidence="1">
        <name>[4Fe-4S] cluster</name>
        <dbReference type="ChEBI" id="CHEBI:49883"/>
    </cofactor>
</comment>
<keyword evidence="6" id="KW-1185">Reference proteome</keyword>